<protein>
    <recommendedName>
        <fullName evidence="3">Lipoprotein</fullName>
    </recommendedName>
</protein>
<accession>A0A919W068</accession>
<name>A0A919W068_9ACTN</name>
<organism evidence="1 2">
    <name type="scientific">Paractinoplanes toevensis</name>
    <dbReference type="NCBI Taxonomy" id="571911"/>
    <lineage>
        <taxon>Bacteria</taxon>
        <taxon>Bacillati</taxon>
        <taxon>Actinomycetota</taxon>
        <taxon>Actinomycetes</taxon>
        <taxon>Micromonosporales</taxon>
        <taxon>Micromonosporaceae</taxon>
        <taxon>Paractinoplanes</taxon>
    </lineage>
</organism>
<dbReference type="Proteomes" id="UP000677082">
    <property type="component" value="Unassembled WGS sequence"/>
</dbReference>
<keyword evidence="2" id="KW-1185">Reference proteome</keyword>
<evidence type="ECO:0000313" key="1">
    <source>
        <dbReference type="EMBL" id="GIM88849.1"/>
    </source>
</evidence>
<evidence type="ECO:0008006" key="3">
    <source>
        <dbReference type="Google" id="ProtNLM"/>
    </source>
</evidence>
<comment type="caution">
    <text evidence="1">The sequence shown here is derived from an EMBL/GenBank/DDBJ whole genome shotgun (WGS) entry which is preliminary data.</text>
</comment>
<sequence>MLLKIAAVAAASVVGLVGLTYACACIVMSCRPAAKDPSEHPLVRDRKEAP</sequence>
<dbReference type="PROSITE" id="PS51257">
    <property type="entry name" value="PROKAR_LIPOPROTEIN"/>
    <property type="match status" value="1"/>
</dbReference>
<dbReference type="EMBL" id="BOQN01000009">
    <property type="protein sequence ID" value="GIM88849.1"/>
    <property type="molecule type" value="Genomic_DNA"/>
</dbReference>
<proteinExistence type="predicted"/>
<evidence type="ECO:0000313" key="2">
    <source>
        <dbReference type="Proteomes" id="UP000677082"/>
    </source>
</evidence>
<dbReference type="RefSeq" id="WP_213004831.1">
    <property type="nucleotide sequence ID" value="NZ_BOQN01000009.1"/>
</dbReference>
<gene>
    <name evidence="1" type="ORF">Ato02nite_006420</name>
</gene>
<dbReference type="AlphaFoldDB" id="A0A919W068"/>
<reference evidence="1 2" key="1">
    <citation type="submission" date="2021-03" db="EMBL/GenBank/DDBJ databases">
        <title>Whole genome shotgun sequence of Actinoplanes toevensis NBRC 105298.</title>
        <authorList>
            <person name="Komaki H."/>
            <person name="Tamura T."/>
        </authorList>
    </citation>
    <scope>NUCLEOTIDE SEQUENCE [LARGE SCALE GENOMIC DNA]</scope>
    <source>
        <strain evidence="1 2">NBRC 105298</strain>
    </source>
</reference>